<sequence>MEHGTSERATREYFSHSQLSTLLERKKAENDQLRWKSLGDGQKLASLARANDRAQRIVAQIACGGVTRVHAVLSSALKHGFGLAGTLGLLSKAAAKLFSARSYSEIEFQQAFAILKYGGYRAADFAHRALGLPSVTATRRHAPPAVLEVSTHYPTVEELSRNISLGMSTFSPTASGFPRRPYSLMIDEISVQKRLRWDELRNLILGACREHSTHYSLEFRTAEDAKALFREIDSGKTHLASEATVLSIGAFSALSREYEGRAFGISGTCKRETVDGQEQLISAAVKALSEHSDALGRLYFIASDGDSRRRQALARLTMCGTLDSSSPLHRMLSPLRLMNLYVGPDDLTCDIDYKHVLKRFRNTLLRTNGTTVNGVHITLSVLRAHLLDAGMTQETVDALLNPRDRMNVPNTYRLLAAIMKLPDVAADAKDTSRLSRRALRLLGRIYFHLLDAYTNVNLSLNEQLQHLSTAAHLVMQLYILAKDSFIPAQLYIDTMIMVKNVFFCVAKTKIDDPMGRFWLILMGSDRLERSFSFSRTTVGSDSNTDCYQLGSRLMTVIQIALILAEHPEWDRGSRKLHLKPLAAADSSIENNKIDHLNPKSWLGNVDVEQASLLTSWNAGRDEAERLLKSA</sequence>
<keyword evidence="2" id="KW-1185">Reference proteome</keyword>
<feature type="non-terminal residue" evidence="1">
    <location>
        <position position="630"/>
    </location>
</feature>
<organism evidence="1 2">
    <name type="scientific">Exidia glandulosa HHB12029</name>
    <dbReference type="NCBI Taxonomy" id="1314781"/>
    <lineage>
        <taxon>Eukaryota</taxon>
        <taxon>Fungi</taxon>
        <taxon>Dikarya</taxon>
        <taxon>Basidiomycota</taxon>
        <taxon>Agaricomycotina</taxon>
        <taxon>Agaricomycetes</taxon>
        <taxon>Auriculariales</taxon>
        <taxon>Exidiaceae</taxon>
        <taxon>Exidia</taxon>
    </lineage>
</organism>
<reference evidence="1 2" key="1">
    <citation type="journal article" date="2016" name="Mol. Biol. Evol.">
        <title>Comparative Genomics of Early-Diverging Mushroom-Forming Fungi Provides Insights into the Origins of Lignocellulose Decay Capabilities.</title>
        <authorList>
            <person name="Nagy L.G."/>
            <person name="Riley R."/>
            <person name="Tritt A."/>
            <person name="Adam C."/>
            <person name="Daum C."/>
            <person name="Floudas D."/>
            <person name="Sun H."/>
            <person name="Yadav J.S."/>
            <person name="Pangilinan J."/>
            <person name="Larsson K.H."/>
            <person name="Matsuura K."/>
            <person name="Barry K."/>
            <person name="Labutti K."/>
            <person name="Kuo R."/>
            <person name="Ohm R.A."/>
            <person name="Bhattacharya S.S."/>
            <person name="Shirouzu T."/>
            <person name="Yoshinaga Y."/>
            <person name="Martin F.M."/>
            <person name="Grigoriev I.V."/>
            <person name="Hibbett D.S."/>
        </authorList>
    </citation>
    <scope>NUCLEOTIDE SEQUENCE [LARGE SCALE GENOMIC DNA]</scope>
    <source>
        <strain evidence="1 2">HHB12029</strain>
    </source>
</reference>
<gene>
    <name evidence="1" type="ORF">EXIGLDRAFT_626787</name>
</gene>
<dbReference type="Proteomes" id="UP000077266">
    <property type="component" value="Unassembled WGS sequence"/>
</dbReference>
<name>A0A165ZGM4_EXIGL</name>
<accession>A0A165ZGM4</accession>
<protein>
    <submittedName>
        <fullName evidence="1">Uncharacterized protein</fullName>
    </submittedName>
</protein>
<dbReference type="AlphaFoldDB" id="A0A165ZGM4"/>
<evidence type="ECO:0000313" key="2">
    <source>
        <dbReference type="Proteomes" id="UP000077266"/>
    </source>
</evidence>
<evidence type="ECO:0000313" key="1">
    <source>
        <dbReference type="EMBL" id="KZV82579.1"/>
    </source>
</evidence>
<dbReference type="InParanoid" id="A0A165ZGM4"/>
<proteinExistence type="predicted"/>
<dbReference type="OrthoDB" id="2691851at2759"/>
<dbReference type="EMBL" id="KV426314">
    <property type="protein sequence ID" value="KZV82579.1"/>
    <property type="molecule type" value="Genomic_DNA"/>
</dbReference>